<protein>
    <submittedName>
        <fullName evidence="2">Tryptophan synthase alpha chain</fullName>
    </submittedName>
</protein>
<keyword evidence="3" id="KW-1185">Reference proteome</keyword>
<reference evidence="2 3" key="1">
    <citation type="submission" date="2015-03" db="EMBL/GenBank/DDBJ databases">
        <title>Genome assembly of Sandaracinus amylolyticus DSM 53668.</title>
        <authorList>
            <person name="Sharma G."/>
            <person name="Subramanian S."/>
        </authorList>
    </citation>
    <scope>NUCLEOTIDE SEQUENCE [LARGE SCALE GENOMIC DNA]</scope>
    <source>
        <strain evidence="2 3">DSM 53668</strain>
    </source>
</reference>
<proteinExistence type="predicted"/>
<dbReference type="AlphaFoldDB" id="A0A0F6W251"/>
<dbReference type="KEGG" id="samy:DB32_002514"/>
<sequence length="589" mass="58369">MDASGSGDAGQDGGGSTADAGTDAGPPEGDAGPGEGLECEACEAEGDCAPGSHCIELGGGEGVCLRVCEPDLPDCATGFDCVEELLTTELPEPVCVPVGERCCVDGDGDHYGQGVGCDGADCDDATATTNPGATETCNATDDDCDGTADDGDASALCVRGAHVATAICTTGTCEIAMCEEGWDDCDAAADGCETSVRTTTDCGSCGMPCALPHATATCASGTCEIGACDAGWGDCNGMDADGCETELNTLDSCGACGVTCARPNAMTSCSTGTCAVVGCQPTFGNCDSQPTNGCETSTTTNAHCGGCNVACAPSRGTGDCSTGTCRVSSCQSNYADCNDSATDGCEAQLNTLANCGACGVACGGANASASCATGSCVLTCNPNFGNCDGNAANGCEADLRSLAHCGGCGMTCSLANASESCSTGTCTLGTCDSGYASCDANGANGCEVSHRGSASCGGAIDLGAYDGDLSCGTICGGNGSWDQFSSQSGRSSAWFRARSVEDSSCDADIEHRVRLVSPAGVDYDLYVYRACGGALIGSSTAGTGATDTVTFRESDDSNGDDGITYWIEVRYHSGSSCSNWTLTLEGHNC</sequence>
<evidence type="ECO:0000313" key="3">
    <source>
        <dbReference type="Proteomes" id="UP000034883"/>
    </source>
</evidence>
<evidence type="ECO:0000313" key="2">
    <source>
        <dbReference type="EMBL" id="AKF05365.1"/>
    </source>
</evidence>
<dbReference type="EMBL" id="CP011125">
    <property type="protein sequence ID" value="AKF05365.1"/>
    <property type="molecule type" value="Genomic_DNA"/>
</dbReference>
<dbReference type="Gene3D" id="2.60.120.380">
    <property type="match status" value="1"/>
</dbReference>
<name>A0A0F6W251_9BACT</name>
<dbReference type="OrthoDB" id="5379369at2"/>
<dbReference type="Proteomes" id="UP000034883">
    <property type="component" value="Chromosome"/>
</dbReference>
<feature type="region of interest" description="Disordered" evidence="1">
    <location>
        <begin position="1"/>
        <end position="36"/>
    </location>
</feature>
<accession>A0A0F6W251</accession>
<dbReference type="RefSeq" id="WP_053232614.1">
    <property type="nucleotide sequence ID" value="NZ_CP011125.1"/>
</dbReference>
<organism evidence="2 3">
    <name type="scientific">Sandaracinus amylolyticus</name>
    <dbReference type="NCBI Taxonomy" id="927083"/>
    <lineage>
        <taxon>Bacteria</taxon>
        <taxon>Pseudomonadati</taxon>
        <taxon>Myxococcota</taxon>
        <taxon>Polyangia</taxon>
        <taxon>Polyangiales</taxon>
        <taxon>Sandaracinaceae</taxon>
        <taxon>Sandaracinus</taxon>
    </lineage>
</organism>
<gene>
    <name evidence="2" type="ORF">DB32_002514</name>
</gene>
<dbReference type="Pfam" id="PF11617">
    <property type="entry name" value="Cu-binding_MopE"/>
    <property type="match status" value="1"/>
</dbReference>
<feature type="compositionally biased region" description="Low complexity" evidence="1">
    <location>
        <begin position="17"/>
        <end position="30"/>
    </location>
</feature>
<dbReference type="STRING" id="927083.DB32_002514"/>
<feature type="compositionally biased region" description="Gly residues" evidence="1">
    <location>
        <begin position="7"/>
        <end position="16"/>
    </location>
</feature>
<evidence type="ECO:0000256" key="1">
    <source>
        <dbReference type="SAM" id="MobiDB-lite"/>
    </source>
</evidence>
<dbReference type="InterPro" id="IPR021655">
    <property type="entry name" value="Put_metal-bd"/>
</dbReference>